<dbReference type="PROSITE" id="PS50194">
    <property type="entry name" value="FILAMIN_REPEAT"/>
    <property type="match status" value="1"/>
</dbReference>
<evidence type="ECO:0000256" key="2">
    <source>
        <dbReference type="ARBA" id="ARBA00004922"/>
    </source>
</evidence>
<dbReference type="InterPro" id="IPR051091">
    <property type="entry name" value="O-Glucosyltr/Glycosyltrsf_90"/>
</dbReference>
<dbReference type="InterPro" id="IPR006598">
    <property type="entry name" value="CAP10"/>
</dbReference>
<dbReference type="GO" id="GO:0046527">
    <property type="term" value="F:glucosyltransferase activity"/>
    <property type="evidence" value="ECO:0007669"/>
    <property type="project" value="TreeGrafter"/>
</dbReference>
<comment type="function">
    <text evidence="9">Protein O-glucosyltransferase. Catalyzes the reaction that attaches glucose through an O-glycosidic linkage to a conserved serine residue found in the consensus sequence C-X-S-X-[PA]-C in epidermal growth factor-like repeats. Regulates Notch signaling by glucosylating Notch in the ER, glucosylation is required for the correct folding and cleavage of Notch.</text>
</comment>
<dbReference type="InterPro" id="IPR013783">
    <property type="entry name" value="Ig-like_fold"/>
</dbReference>
<comment type="pathway">
    <text evidence="2">Protein modification; protein glycosylation.</text>
</comment>
<dbReference type="EMBL" id="KZ308583">
    <property type="protein sequence ID" value="KAG8231930.1"/>
    <property type="molecule type" value="Genomic_DNA"/>
</dbReference>
<evidence type="ECO:0000259" key="14">
    <source>
        <dbReference type="SMART" id="SM00672"/>
    </source>
</evidence>
<protein>
    <recommendedName>
        <fullName evidence="14">Glycosyl transferase CAP10 domain-containing protein</fullName>
    </recommendedName>
</protein>
<comment type="similarity">
    <text evidence="3">Belongs to the KDELC family.</text>
</comment>
<keyword evidence="16" id="KW-1185">Reference proteome</keyword>
<reference evidence="15" key="2">
    <citation type="submission" date="2017-10" db="EMBL/GenBank/DDBJ databases">
        <title>Ladona fulva Genome sequencing and assembly.</title>
        <authorList>
            <person name="Murali S."/>
            <person name="Richards S."/>
            <person name="Bandaranaike D."/>
            <person name="Bellair M."/>
            <person name="Blankenburg K."/>
            <person name="Chao H."/>
            <person name="Dinh H."/>
            <person name="Doddapaneni H."/>
            <person name="Dugan-Rocha S."/>
            <person name="Elkadiri S."/>
            <person name="Gnanaolivu R."/>
            <person name="Hernandez B."/>
            <person name="Skinner E."/>
            <person name="Javaid M."/>
            <person name="Lee S."/>
            <person name="Li M."/>
            <person name="Ming W."/>
            <person name="Munidasa M."/>
            <person name="Muniz J."/>
            <person name="Nguyen L."/>
            <person name="Hughes D."/>
            <person name="Osuji N."/>
            <person name="Pu L.-L."/>
            <person name="Puazo M."/>
            <person name="Qu C."/>
            <person name="Quiroz J."/>
            <person name="Raj R."/>
            <person name="Weissenberger G."/>
            <person name="Xin Y."/>
            <person name="Zou X."/>
            <person name="Han Y."/>
            <person name="Worley K."/>
            <person name="Muzny D."/>
            <person name="Gibbs R."/>
        </authorList>
    </citation>
    <scope>NUCLEOTIDE SEQUENCE</scope>
    <source>
        <strain evidence="15">Sampled in the wild</strain>
    </source>
</reference>
<keyword evidence="8" id="KW-0325">Glycoprotein</keyword>
<feature type="chain" id="PRO_5035420665" description="Glycosyl transferase CAP10 domain-containing protein" evidence="13">
    <location>
        <begin position="20"/>
        <end position="469"/>
    </location>
</feature>
<comment type="catalytic activity">
    <reaction evidence="10">
        <text>L-seryl-[EGF-like domain protein] + UDP-alpha-D-xylose = 3-O-(beta-D-xylosyl)-L-seryl-[EGF-like domain protein] + UDP + H(+)</text>
        <dbReference type="Rhea" id="RHEA:62016"/>
        <dbReference type="Rhea" id="RHEA-COMP:16010"/>
        <dbReference type="Rhea" id="RHEA-COMP:16011"/>
        <dbReference type="ChEBI" id="CHEBI:15378"/>
        <dbReference type="ChEBI" id="CHEBI:29999"/>
        <dbReference type="ChEBI" id="CHEBI:57632"/>
        <dbReference type="ChEBI" id="CHEBI:58223"/>
        <dbReference type="ChEBI" id="CHEBI:132085"/>
    </reaction>
</comment>
<evidence type="ECO:0000256" key="5">
    <source>
        <dbReference type="ARBA" id="ARBA00022679"/>
    </source>
</evidence>
<accession>A0A8K0KDX9</accession>
<evidence type="ECO:0000256" key="13">
    <source>
        <dbReference type="SAM" id="SignalP"/>
    </source>
</evidence>
<dbReference type="InterPro" id="IPR001298">
    <property type="entry name" value="Filamin/ABP280_rpt"/>
</dbReference>
<keyword evidence="4" id="KW-0328">Glycosyltransferase</keyword>
<dbReference type="Pfam" id="PF05686">
    <property type="entry name" value="Glyco_transf_90"/>
    <property type="match status" value="1"/>
</dbReference>
<dbReference type="SMART" id="SM00557">
    <property type="entry name" value="IG_FLMN"/>
    <property type="match status" value="1"/>
</dbReference>
<proteinExistence type="inferred from homology"/>
<evidence type="ECO:0000256" key="4">
    <source>
        <dbReference type="ARBA" id="ARBA00022676"/>
    </source>
</evidence>
<evidence type="ECO:0000256" key="11">
    <source>
        <dbReference type="ARBA" id="ARBA00049246"/>
    </source>
</evidence>
<sequence length="469" mass="54501">MLFLRTFILLPVYLISSQANSQDVDPINTEVWGPGLYPDKIVMPARYFYIHAVDEKQKRLTQTPGDVFTVDITGDSDDKSCGAWVNILDRKDGSFIVRYKVYNSCYNFQIHVKYKGVKVAGSPYSASGPVHGDECDCPEKNFELWSKQFGCESESNKFMYKNIFEDLKPFPSVNFTSIRREIRAKFDRPGSVSVCNYVVKNNQIHRKCYGRYVDFKTFMDEILLSLSRKVKLPDFEIFVNLGDWPLVLKKDADNSEYISPMFSWCGSKDTYDIVMPTYDLTEAALQCMGRVTLDMLSVQGNTELPWEERIEKGFWRGRDSRTERLKLVSMSREHPDLLNASLTNFFFFRDKEEIYGPKVPHISFFKFFDYKYQVTVDGTVAAYRLPYLLGGGSLVLKQDSNYYEHFYPQLIPEVHYVPFKSDLSDLLEKIEWAKRHDSEAKNIAEYGRLFADEHLTPQSIFCYHATLFK</sequence>
<organism evidence="15 16">
    <name type="scientific">Ladona fulva</name>
    <name type="common">Scarce chaser dragonfly</name>
    <name type="synonym">Libellula fulva</name>
    <dbReference type="NCBI Taxonomy" id="123851"/>
    <lineage>
        <taxon>Eukaryota</taxon>
        <taxon>Metazoa</taxon>
        <taxon>Ecdysozoa</taxon>
        <taxon>Arthropoda</taxon>
        <taxon>Hexapoda</taxon>
        <taxon>Insecta</taxon>
        <taxon>Pterygota</taxon>
        <taxon>Palaeoptera</taxon>
        <taxon>Odonata</taxon>
        <taxon>Epiprocta</taxon>
        <taxon>Anisoptera</taxon>
        <taxon>Libelluloidea</taxon>
        <taxon>Libellulidae</taxon>
        <taxon>Ladona</taxon>
    </lineage>
</organism>
<dbReference type="OrthoDB" id="541052at2759"/>
<keyword evidence="6 13" id="KW-0732">Signal</keyword>
<comment type="caution">
    <text evidence="15">The sequence shown here is derived from an EMBL/GenBank/DDBJ whole genome shotgun (WGS) entry which is preliminary data.</text>
</comment>
<evidence type="ECO:0000313" key="15">
    <source>
        <dbReference type="EMBL" id="KAG8231930.1"/>
    </source>
</evidence>
<dbReference type="GO" id="GO:0005788">
    <property type="term" value="C:endoplasmic reticulum lumen"/>
    <property type="evidence" value="ECO:0007669"/>
    <property type="project" value="UniProtKB-SubCell"/>
</dbReference>
<comment type="catalytic activity">
    <reaction evidence="11">
        <text>L-seryl-[EGF-like domain protein] + UDP-alpha-D-glucose = 3-O-(beta-D-glucosyl)-L-seryl-[EGF-like domain protein] + UDP + H(+)</text>
        <dbReference type="Rhea" id="RHEA:58116"/>
        <dbReference type="Rhea" id="RHEA-COMP:14610"/>
        <dbReference type="Rhea" id="RHEA-COMP:16010"/>
        <dbReference type="ChEBI" id="CHEBI:15378"/>
        <dbReference type="ChEBI" id="CHEBI:29999"/>
        <dbReference type="ChEBI" id="CHEBI:58223"/>
        <dbReference type="ChEBI" id="CHEBI:58885"/>
        <dbReference type="ChEBI" id="CHEBI:140576"/>
    </reaction>
</comment>
<dbReference type="Gene3D" id="2.60.40.10">
    <property type="entry name" value="Immunoglobulins"/>
    <property type="match status" value="1"/>
</dbReference>
<feature type="signal peptide" evidence="13">
    <location>
        <begin position="1"/>
        <end position="19"/>
    </location>
</feature>
<evidence type="ECO:0000256" key="1">
    <source>
        <dbReference type="ARBA" id="ARBA00004319"/>
    </source>
</evidence>
<evidence type="ECO:0000256" key="6">
    <source>
        <dbReference type="ARBA" id="ARBA00022729"/>
    </source>
</evidence>
<evidence type="ECO:0000256" key="12">
    <source>
        <dbReference type="PROSITE-ProRule" id="PRU00087"/>
    </source>
</evidence>
<evidence type="ECO:0000256" key="3">
    <source>
        <dbReference type="ARBA" id="ARBA00006063"/>
    </source>
</evidence>
<feature type="non-terminal residue" evidence="15">
    <location>
        <position position="1"/>
    </location>
</feature>
<evidence type="ECO:0000256" key="8">
    <source>
        <dbReference type="ARBA" id="ARBA00023180"/>
    </source>
</evidence>
<dbReference type="SUPFAM" id="SSF81296">
    <property type="entry name" value="E set domains"/>
    <property type="match status" value="1"/>
</dbReference>
<dbReference type="Proteomes" id="UP000792457">
    <property type="component" value="Unassembled WGS sequence"/>
</dbReference>
<keyword evidence="5" id="KW-0808">Transferase</keyword>
<feature type="repeat" description="Filamin" evidence="12">
    <location>
        <begin position="21"/>
        <end position="128"/>
    </location>
</feature>
<feature type="domain" description="Glycosyl transferase CAP10" evidence="14">
    <location>
        <begin position="231"/>
        <end position="469"/>
    </location>
</feature>
<dbReference type="InterPro" id="IPR017868">
    <property type="entry name" value="Filamin/ABP280_repeat-like"/>
</dbReference>
<evidence type="ECO:0000256" key="7">
    <source>
        <dbReference type="ARBA" id="ARBA00022824"/>
    </source>
</evidence>
<dbReference type="InterPro" id="IPR014756">
    <property type="entry name" value="Ig_E-set"/>
</dbReference>
<keyword evidence="7" id="KW-0256">Endoplasmic reticulum</keyword>
<name>A0A8K0KDX9_LADFU</name>
<dbReference type="FunFam" id="2.60.40.10:FF:000419">
    <property type="entry name" value="KDEL (Lys-Asp-Glu-Leu) containing 1"/>
    <property type="match status" value="1"/>
</dbReference>
<evidence type="ECO:0000313" key="16">
    <source>
        <dbReference type="Proteomes" id="UP000792457"/>
    </source>
</evidence>
<reference evidence="15" key="1">
    <citation type="submission" date="2013-04" db="EMBL/GenBank/DDBJ databases">
        <authorList>
            <person name="Qu J."/>
            <person name="Murali S.C."/>
            <person name="Bandaranaike D."/>
            <person name="Bellair M."/>
            <person name="Blankenburg K."/>
            <person name="Chao H."/>
            <person name="Dinh H."/>
            <person name="Doddapaneni H."/>
            <person name="Downs B."/>
            <person name="Dugan-Rocha S."/>
            <person name="Elkadiri S."/>
            <person name="Gnanaolivu R.D."/>
            <person name="Hernandez B."/>
            <person name="Javaid M."/>
            <person name="Jayaseelan J.C."/>
            <person name="Lee S."/>
            <person name="Li M."/>
            <person name="Ming W."/>
            <person name="Munidasa M."/>
            <person name="Muniz J."/>
            <person name="Nguyen L."/>
            <person name="Ongeri F."/>
            <person name="Osuji N."/>
            <person name="Pu L.-L."/>
            <person name="Puazo M."/>
            <person name="Qu C."/>
            <person name="Quiroz J."/>
            <person name="Raj R."/>
            <person name="Weissenberger G."/>
            <person name="Xin Y."/>
            <person name="Zou X."/>
            <person name="Han Y."/>
            <person name="Richards S."/>
            <person name="Worley K."/>
            <person name="Muzny D."/>
            <person name="Gibbs R."/>
        </authorList>
    </citation>
    <scope>NUCLEOTIDE SEQUENCE</scope>
    <source>
        <strain evidence="15">Sampled in the wild</strain>
    </source>
</reference>
<evidence type="ECO:0000256" key="10">
    <source>
        <dbReference type="ARBA" id="ARBA00047553"/>
    </source>
</evidence>
<dbReference type="Pfam" id="PF00630">
    <property type="entry name" value="Filamin"/>
    <property type="match status" value="1"/>
</dbReference>
<dbReference type="PANTHER" id="PTHR12203">
    <property type="entry name" value="KDEL LYS-ASP-GLU-LEU CONTAINING - RELATED"/>
    <property type="match status" value="1"/>
</dbReference>
<evidence type="ECO:0000256" key="9">
    <source>
        <dbReference type="ARBA" id="ARBA00045690"/>
    </source>
</evidence>
<dbReference type="PANTHER" id="PTHR12203:SF122">
    <property type="entry name" value="GLYCOSYL TRANSFERASE CAP10 DOMAIN-CONTAINING PROTEIN"/>
    <property type="match status" value="1"/>
</dbReference>
<comment type="subcellular location">
    <subcellularLocation>
        <location evidence="1">Endoplasmic reticulum lumen</location>
    </subcellularLocation>
</comment>
<dbReference type="AlphaFoldDB" id="A0A8K0KDX9"/>
<gene>
    <name evidence="15" type="ORF">J437_LFUL011399</name>
</gene>
<dbReference type="SMART" id="SM00672">
    <property type="entry name" value="CAP10"/>
    <property type="match status" value="1"/>
</dbReference>